<dbReference type="RefSeq" id="WP_105350562.1">
    <property type="nucleotide sequence ID" value="NZ_PUIA01000016.1"/>
</dbReference>
<organism evidence="2 3">
    <name type="scientific">Blastopirellula marina</name>
    <dbReference type="NCBI Taxonomy" id="124"/>
    <lineage>
        <taxon>Bacteria</taxon>
        <taxon>Pseudomonadati</taxon>
        <taxon>Planctomycetota</taxon>
        <taxon>Planctomycetia</taxon>
        <taxon>Pirellulales</taxon>
        <taxon>Pirellulaceae</taxon>
        <taxon>Blastopirellula</taxon>
    </lineage>
</organism>
<dbReference type="OrthoDB" id="292592at2"/>
<protein>
    <submittedName>
        <fullName evidence="2">Uncharacterized protein</fullName>
    </submittedName>
</protein>
<evidence type="ECO:0000313" key="2">
    <source>
        <dbReference type="EMBL" id="PQO39247.1"/>
    </source>
</evidence>
<evidence type="ECO:0000256" key="1">
    <source>
        <dbReference type="SAM" id="Phobius"/>
    </source>
</evidence>
<keyword evidence="1" id="KW-1133">Transmembrane helix</keyword>
<dbReference type="Proteomes" id="UP000240009">
    <property type="component" value="Unassembled WGS sequence"/>
</dbReference>
<sequence length="487" mass="54877">MATVIDPPCFTPNKDWLKLSQAFQGMFWPMFFIGLDLHFRLNSVKFSLLPAALGWFWMYRALGPVAPLSPMLQLLRRLALCLILLQLPYVIQFVETPIRGGVRFNLPELLSMDYWTWGWGQWASLTTLMTALYLWCLAGVIIKLAVSKDNRWLAGRARFRRILYVVPVVLIPWLTALIHISWTSFVSVLIIFGLVVVVAVFLYAAMNSLAASFCRQQAFAANGLPPDFSGKESSALENALRTDDPQKPFRFSLWTIILLMTVIGMASSQIHLIRASQKSSQSLAAAQEEAAFYREQLEKLRVYDREQVFVKMIPNREPLLWDWRIYVPPDGLFEVRAKFNDIPREGIPEGEPDLAVPIPGGTSSVSLRIDEDGGQHGSAKLDVLWENAHGGQRVTINRGQTTTEKINTRLYADEHMLTAEQERFYVSLSWGTTSDIDWDGRAPGGVDKPIVFLRFINQDKSPPPQGNQSSSGKGNVGMVLWIEKVGS</sequence>
<gene>
    <name evidence="2" type="ORF">C5Y96_05150</name>
</gene>
<accession>A0A2S8G484</accession>
<feature type="transmembrane region" description="Helical" evidence="1">
    <location>
        <begin position="188"/>
        <end position="206"/>
    </location>
</feature>
<dbReference type="AlphaFoldDB" id="A0A2S8G484"/>
<feature type="transmembrane region" description="Helical" evidence="1">
    <location>
        <begin position="162"/>
        <end position="182"/>
    </location>
</feature>
<keyword evidence="1" id="KW-0812">Transmembrane</keyword>
<dbReference type="EMBL" id="PUIA01000016">
    <property type="protein sequence ID" value="PQO39247.1"/>
    <property type="molecule type" value="Genomic_DNA"/>
</dbReference>
<feature type="transmembrane region" description="Helical" evidence="1">
    <location>
        <begin position="44"/>
        <end position="62"/>
    </location>
</feature>
<reference evidence="2 3" key="1">
    <citation type="submission" date="2018-02" db="EMBL/GenBank/DDBJ databases">
        <title>Comparative genomes isolates from brazilian mangrove.</title>
        <authorList>
            <person name="Araujo J.E."/>
            <person name="Taketani R.G."/>
            <person name="Silva M.C.P."/>
            <person name="Loureco M.V."/>
            <person name="Andreote F.D."/>
        </authorList>
    </citation>
    <scope>NUCLEOTIDE SEQUENCE [LARGE SCALE GENOMIC DNA]</scope>
    <source>
        <strain evidence="2 3">HEX-2 MGV</strain>
    </source>
</reference>
<feature type="transmembrane region" description="Helical" evidence="1">
    <location>
        <begin position="114"/>
        <end position="142"/>
    </location>
</feature>
<keyword evidence="1" id="KW-0472">Membrane</keyword>
<proteinExistence type="predicted"/>
<name>A0A2S8G484_9BACT</name>
<feature type="transmembrane region" description="Helical" evidence="1">
    <location>
        <begin position="251"/>
        <end position="272"/>
    </location>
</feature>
<comment type="caution">
    <text evidence="2">The sequence shown here is derived from an EMBL/GenBank/DDBJ whole genome shotgun (WGS) entry which is preliminary data.</text>
</comment>
<evidence type="ECO:0000313" key="3">
    <source>
        <dbReference type="Proteomes" id="UP000240009"/>
    </source>
</evidence>